<dbReference type="InterPro" id="IPR003339">
    <property type="entry name" value="ABC/ECF_trnsptr_transmembrane"/>
</dbReference>
<evidence type="ECO:0000256" key="3">
    <source>
        <dbReference type="ARBA" id="ARBA00022692"/>
    </source>
</evidence>
<dbReference type="AlphaFoldDB" id="A0A0M2HI15"/>
<evidence type="ECO:0000256" key="2">
    <source>
        <dbReference type="ARBA" id="ARBA00022475"/>
    </source>
</evidence>
<dbReference type="InterPro" id="IPR051611">
    <property type="entry name" value="ECF_transporter_component"/>
</dbReference>
<keyword evidence="9" id="KW-1185">Reference proteome</keyword>
<evidence type="ECO:0000256" key="6">
    <source>
        <dbReference type="SAM" id="MobiDB-lite"/>
    </source>
</evidence>
<evidence type="ECO:0000256" key="7">
    <source>
        <dbReference type="SAM" id="Phobius"/>
    </source>
</evidence>
<dbReference type="CDD" id="cd16914">
    <property type="entry name" value="EcfT"/>
    <property type="match status" value="1"/>
</dbReference>
<feature type="transmembrane region" description="Helical" evidence="7">
    <location>
        <begin position="61"/>
        <end position="79"/>
    </location>
</feature>
<name>A0A0M2HI15_9MICO</name>
<comment type="subcellular location">
    <subcellularLocation>
        <location evidence="1">Membrane</location>
        <topology evidence="1">Multi-pass membrane protein</topology>
    </subcellularLocation>
</comment>
<dbReference type="EMBL" id="JYIZ01000035">
    <property type="protein sequence ID" value="KJL43945.1"/>
    <property type="molecule type" value="Genomic_DNA"/>
</dbReference>
<feature type="compositionally biased region" description="Low complexity" evidence="6">
    <location>
        <begin position="1"/>
        <end position="16"/>
    </location>
</feature>
<evidence type="ECO:0000256" key="5">
    <source>
        <dbReference type="ARBA" id="ARBA00023136"/>
    </source>
</evidence>
<keyword evidence="3 7" id="KW-0812">Transmembrane</keyword>
<accession>A0A0M2HI15</accession>
<keyword evidence="4 7" id="KW-1133">Transmembrane helix</keyword>
<keyword evidence="2" id="KW-1003">Cell membrane</keyword>
<dbReference type="Pfam" id="PF02361">
    <property type="entry name" value="CbiQ"/>
    <property type="match status" value="1"/>
</dbReference>
<evidence type="ECO:0000313" key="8">
    <source>
        <dbReference type="EMBL" id="KJL43945.1"/>
    </source>
</evidence>
<feature type="transmembrane region" description="Helical" evidence="7">
    <location>
        <begin position="263"/>
        <end position="281"/>
    </location>
</feature>
<feature type="transmembrane region" description="Helical" evidence="7">
    <location>
        <begin position="126"/>
        <end position="153"/>
    </location>
</feature>
<proteinExistence type="predicted"/>
<gene>
    <name evidence="8" type="primary">ykoC</name>
    <name evidence="8" type="ORF">RS81_00738</name>
</gene>
<feature type="transmembrane region" description="Helical" evidence="7">
    <location>
        <begin position="86"/>
        <end position="106"/>
    </location>
</feature>
<dbReference type="PANTHER" id="PTHR34857:SF2">
    <property type="entry name" value="SLL0384 PROTEIN"/>
    <property type="match status" value="1"/>
</dbReference>
<keyword evidence="5 7" id="KW-0472">Membrane</keyword>
<feature type="region of interest" description="Disordered" evidence="6">
    <location>
        <begin position="1"/>
        <end position="23"/>
    </location>
</feature>
<dbReference type="GO" id="GO:0005886">
    <property type="term" value="C:plasma membrane"/>
    <property type="evidence" value="ECO:0007669"/>
    <property type="project" value="UniProtKB-ARBA"/>
</dbReference>
<dbReference type="PANTHER" id="PTHR34857">
    <property type="entry name" value="SLL0384 PROTEIN"/>
    <property type="match status" value="1"/>
</dbReference>
<sequence>MTAAPQQQQQQQQPPQTNLPLDPYADRATASPARFLYGLNPLAKLAAPIPAMALLVFVRDLQTPTAFLVLAAALLLVGVSFDRRLLILFAALPIGALVIGFSFALWTDPDKVDQSVVVWQIGSWILYGGALEVGFATGLRLAAIVALTFIAGLSTTGPDLVRASVQQLRVPYRIGYTALAAFRFVPRFAYELDVIRQAHRVRGAHGGRGPFAGVARWFGYIVPLLAGAIRHAERVALAMDSRAFGAFPDRTERHLVPFRTRDVVFTVLFWAASAAIFWFFFPWGLA</sequence>
<protein>
    <submittedName>
        <fullName evidence="8">HMP/thiamine permease protein YkoC</fullName>
    </submittedName>
</protein>
<dbReference type="RefSeq" id="WP_084613387.1">
    <property type="nucleotide sequence ID" value="NZ_BAAAUP010000003.1"/>
</dbReference>
<reference evidence="8 9" key="1">
    <citation type="submission" date="2015-02" db="EMBL/GenBank/DDBJ databases">
        <title>Draft genome sequences of ten Microbacterium spp. with emphasis on heavy metal contaminated environments.</title>
        <authorList>
            <person name="Corretto E."/>
        </authorList>
    </citation>
    <scope>NUCLEOTIDE SEQUENCE [LARGE SCALE GENOMIC DNA]</scope>
    <source>
        <strain evidence="8 9">DSM 12510</strain>
    </source>
</reference>
<organism evidence="8 9">
    <name type="scientific">Microbacterium terrae</name>
    <dbReference type="NCBI Taxonomy" id="69369"/>
    <lineage>
        <taxon>Bacteria</taxon>
        <taxon>Bacillati</taxon>
        <taxon>Actinomycetota</taxon>
        <taxon>Actinomycetes</taxon>
        <taxon>Micrococcales</taxon>
        <taxon>Microbacteriaceae</taxon>
        <taxon>Microbacterium</taxon>
    </lineage>
</organism>
<comment type="caution">
    <text evidence="8">The sequence shown here is derived from an EMBL/GenBank/DDBJ whole genome shotgun (WGS) entry which is preliminary data.</text>
</comment>
<dbReference type="OrthoDB" id="92887at2"/>
<evidence type="ECO:0000256" key="4">
    <source>
        <dbReference type="ARBA" id="ARBA00022989"/>
    </source>
</evidence>
<evidence type="ECO:0000256" key="1">
    <source>
        <dbReference type="ARBA" id="ARBA00004141"/>
    </source>
</evidence>
<dbReference type="PATRIC" id="fig|92835.4.peg.758"/>
<evidence type="ECO:0000313" key="9">
    <source>
        <dbReference type="Proteomes" id="UP000033956"/>
    </source>
</evidence>
<dbReference type="STRING" id="92835.RS81_00738"/>
<dbReference type="Proteomes" id="UP000033956">
    <property type="component" value="Unassembled WGS sequence"/>
</dbReference>